<dbReference type="SUPFAM" id="SSF51569">
    <property type="entry name" value="Aldolase"/>
    <property type="match status" value="1"/>
</dbReference>
<dbReference type="InterPro" id="IPR000771">
    <property type="entry name" value="FBA_II"/>
</dbReference>
<name>A0A3M8F9Z2_9ACTN</name>
<organism evidence="4 5">
    <name type="scientific">Streptomyces xinghaiensis</name>
    <dbReference type="NCBI Taxonomy" id="1038928"/>
    <lineage>
        <taxon>Bacteria</taxon>
        <taxon>Bacillati</taxon>
        <taxon>Actinomycetota</taxon>
        <taxon>Actinomycetes</taxon>
        <taxon>Kitasatosporales</taxon>
        <taxon>Streptomycetaceae</taxon>
        <taxon>Streptomyces</taxon>
    </lineage>
</organism>
<feature type="binding site" evidence="3">
    <location>
        <position position="83"/>
    </location>
    <ligand>
        <name>Zn(2+)</name>
        <dbReference type="ChEBI" id="CHEBI:29105"/>
        <label>1</label>
        <note>catalytic</note>
    </ligand>
</feature>
<feature type="binding site" evidence="2">
    <location>
        <position position="178"/>
    </location>
    <ligand>
        <name>dihydroxyacetone phosphate</name>
        <dbReference type="ChEBI" id="CHEBI:57642"/>
    </ligand>
</feature>
<evidence type="ECO:0000313" key="4">
    <source>
        <dbReference type="EMBL" id="RKM92068.1"/>
    </source>
</evidence>
<dbReference type="PANTHER" id="PTHR30304">
    <property type="entry name" value="D-TAGATOSE-1,6-BISPHOSPHATE ALDOLASE"/>
    <property type="match status" value="1"/>
</dbReference>
<keyword evidence="3" id="KW-0862">Zinc</keyword>
<dbReference type="GO" id="GO:0016832">
    <property type="term" value="F:aldehyde-lyase activity"/>
    <property type="evidence" value="ECO:0007669"/>
    <property type="project" value="InterPro"/>
</dbReference>
<dbReference type="EMBL" id="JNAD02000015">
    <property type="protein sequence ID" value="RKM92068.1"/>
    <property type="molecule type" value="Genomic_DNA"/>
</dbReference>
<dbReference type="PANTHER" id="PTHR30304:SF0">
    <property type="entry name" value="D-TAGATOSE-1,6-BISPHOSPHATE ALDOLASE SUBUNIT GATY-RELATED"/>
    <property type="match status" value="1"/>
</dbReference>
<comment type="cofactor">
    <cofactor evidence="3">
        <name>Zn(2+)</name>
        <dbReference type="ChEBI" id="CHEBI:29105"/>
    </cofactor>
    <text evidence="3">Binds 2 Zn(2+) ions per subunit. One is catalytic and the other provides a structural contribution.</text>
</comment>
<dbReference type="AlphaFoldDB" id="A0A3M8F9Z2"/>
<feature type="binding site" evidence="2">
    <location>
        <begin position="206"/>
        <end position="208"/>
    </location>
    <ligand>
        <name>dihydroxyacetone phosphate</name>
        <dbReference type="ChEBI" id="CHEBI:57642"/>
    </ligand>
</feature>
<dbReference type="Proteomes" id="UP000028058">
    <property type="component" value="Unassembled WGS sequence"/>
</dbReference>
<proteinExistence type="predicted"/>
<dbReference type="InterPro" id="IPR050246">
    <property type="entry name" value="Class_II_FBP_aldolase"/>
</dbReference>
<reference evidence="4 5" key="1">
    <citation type="journal article" date="2014" name="Genome Announc.">
        <title>Draft Genome Sequence of Streptomyces fradiae ATCC 19609, a Strain Highly Sensitive to Antibiotics.</title>
        <authorList>
            <person name="Bekker O.B."/>
            <person name="Klimina K.M."/>
            <person name="Vatlin A.A."/>
            <person name="Zakharevich N.V."/>
            <person name="Kasianov A.S."/>
            <person name="Danilenko V.N."/>
        </authorList>
    </citation>
    <scope>NUCLEOTIDE SEQUENCE [LARGE SCALE GENOMIC DNA]</scope>
    <source>
        <strain evidence="4 5">ATCC 19609</strain>
    </source>
</reference>
<dbReference type="PIRSF" id="PIRSF001359">
    <property type="entry name" value="F_bP_aldolase_II"/>
    <property type="match status" value="1"/>
</dbReference>
<dbReference type="Gene3D" id="3.20.20.70">
    <property type="entry name" value="Aldolase class I"/>
    <property type="match status" value="1"/>
</dbReference>
<dbReference type="GO" id="GO:0005975">
    <property type="term" value="P:carbohydrate metabolic process"/>
    <property type="evidence" value="ECO:0007669"/>
    <property type="project" value="InterPro"/>
</dbReference>
<dbReference type="Pfam" id="PF01116">
    <property type="entry name" value="F_bP_aldolase"/>
    <property type="match status" value="1"/>
</dbReference>
<feature type="active site" description="Proton donor" evidence="1">
    <location>
        <position position="82"/>
    </location>
</feature>
<evidence type="ECO:0000256" key="1">
    <source>
        <dbReference type="PIRSR" id="PIRSR001359-1"/>
    </source>
</evidence>
<comment type="caution">
    <text evidence="4">The sequence shown here is derived from an EMBL/GenBank/DDBJ whole genome shotgun (WGS) entry which is preliminary data.</text>
</comment>
<protein>
    <submittedName>
        <fullName evidence="4">Class II fructose-bisphosphate aldolase</fullName>
    </submittedName>
</protein>
<feature type="binding site" evidence="3">
    <location>
        <position position="177"/>
    </location>
    <ligand>
        <name>Zn(2+)</name>
        <dbReference type="ChEBI" id="CHEBI:29105"/>
        <label>1</label>
        <note>catalytic</note>
    </ligand>
</feature>
<accession>A0A3M8F9Z2</accession>
<feature type="binding site" evidence="3">
    <location>
        <position position="134"/>
    </location>
    <ligand>
        <name>Zn(2+)</name>
        <dbReference type="ChEBI" id="CHEBI:29105"/>
        <label>2</label>
    </ligand>
</feature>
<keyword evidence="5" id="KW-1185">Reference proteome</keyword>
<feature type="binding site" evidence="3">
    <location>
        <position position="205"/>
    </location>
    <ligand>
        <name>Zn(2+)</name>
        <dbReference type="ChEBI" id="CHEBI:29105"/>
        <label>1</label>
        <note>catalytic</note>
    </ligand>
</feature>
<evidence type="ECO:0000313" key="5">
    <source>
        <dbReference type="Proteomes" id="UP000028058"/>
    </source>
</evidence>
<sequence length="283" mass="30117">MSVATLSTLLTHAFHRPYAVPAFNVTDLASVQGVLDAAERTSSPVIVQFSERVARALGPRTIAAFFRSMTEHLPVPAALHLDHCRDAGLAMEALRCSWNSVLYDASDDDFEDGLRTTAALVSTARAHGADIEGEFERIGRLADGHGVPDDDSAHDRALEFIRRTGVTCFSPDVGTLHGDYTGRPTIHTRRIARLASASGVPQVLHGASGIPPETLHGTLELGVAKVNFSTALKHGHRAAVTAFVAGGGSRPWDPLRLHQAVRALVSERAERCIGTVASAGHAC</sequence>
<dbReference type="GO" id="GO:0008270">
    <property type="term" value="F:zinc ion binding"/>
    <property type="evidence" value="ECO:0007669"/>
    <property type="project" value="InterPro"/>
</dbReference>
<evidence type="ECO:0000256" key="3">
    <source>
        <dbReference type="PIRSR" id="PIRSR001359-3"/>
    </source>
</evidence>
<feature type="binding site" evidence="2">
    <location>
        <begin position="227"/>
        <end position="230"/>
    </location>
    <ligand>
        <name>dihydroxyacetone phosphate</name>
        <dbReference type="ChEBI" id="CHEBI:57642"/>
    </ligand>
</feature>
<gene>
    <name evidence="4" type="ORF">SFRA_026955</name>
</gene>
<keyword evidence="3" id="KW-0479">Metal-binding</keyword>
<feature type="binding site" evidence="3">
    <location>
        <position position="104"/>
    </location>
    <ligand>
        <name>Zn(2+)</name>
        <dbReference type="ChEBI" id="CHEBI:29105"/>
        <label>2</label>
    </ligand>
</feature>
<dbReference type="InterPro" id="IPR013785">
    <property type="entry name" value="Aldolase_TIM"/>
</dbReference>
<evidence type="ECO:0000256" key="2">
    <source>
        <dbReference type="PIRSR" id="PIRSR001359-2"/>
    </source>
</evidence>